<evidence type="ECO:0000256" key="1">
    <source>
        <dbReference type="ARBA" id="ARBA00023117"/>
    </source>
</evidence>
<comment type="caution">
    <text evidence="5">The sequence shown here is derived from an EMBL/GenBank/DDBJ whole genome shotgun (WGS) entry which is preliminary data.</text>
</comment>
<evidence type="ECO:0000313" key="6">
    <source>
        <dbReference type="Proteomes" id="UP000249390"/>
    </source>
</evidence>
<dbReference type="Gene3D" id="1.20.920.10">
    <property type="entry name" value="Bromodomain-like"/>
    <property type="match status" value="1"/>
</dbReference>
<protein>
    <recommendedName>
        <fullName evidence="4">Bromo domain-containing protein</fullName>
    </recommendedName>
</protein>
<gene>
    <name evidence="5" type="ORF">DM860_003075</name>
</gene>
<dbReference type="InterPro" id="IPR001487">
    <property type="entry name" value="Bromodomain"/>
</dbReference>
<feature type="compositionally biased region" description="Acidic residues" evidence="3">
    <location>
        <begin position="32"/>
        <end position="42"/>
    </location>
</feature>
<reference evidence="5 6" key="1">
    <citation type="submission" date="2018-06" db="EMBL/GenBank/DDBJ databases">
        <title>The Genome of Cuscuta australis (Dodder) Provides Insight into the Evolution of Plant Parasitism.</title>
        <authorList>
            <person name="Liu H."/>
        </authorList>
    </citation>
    <scope>NUCLEOTIDE SEQUENCE [LARGE SCALE GENOMIC DNA]</scope>
    <source>
        <strain evidence="6">cv. Yunnan</strain>
        <tissue evidence="5">Vines</tissue>
    </source>
</reference>
<feature type="compositionally biased region" description="Polar residues" evidence="3">
    <location>
        <begin position="18"/>
        <end position="29"/>
    </location>
</feature>
<keyword evidence="1 2" id="KW-0103">Bromodomain</keyword>
<evidence type="ECO:0000256" key="2">
    <source>
        <dbReference type="PROSITE-ProRule" id="PRU00035"/>
    </source>
</evidence>
<dbReference type="InterPro" id="IPR018359">
    <property type="entry name" value="Bromodomain_CS"/>
</dbReference>
<feature type="region of interest" description="Disordered" evidence="3">
    <location>
        <begin position="119"/>
        <end position="187"/>
    </location>
</feature>
<dbReference type="PANTHER" id="PTHR47809">
    <property type="entry name" value="DNA-BINDING BROMODOMAIN-CONTAINING PROTEIN"/>
    <property type="match status" value="1"/>
</dbReference>
<keyword evidence="6" id="KW-1185">Reference proteome</keyword>
<organism evidence="5 6">
    <name type="scientific">Cuscuta australis</name>
    <dbReference type="NCBI Taxonomy" id="267555"/>
    <lineage>
        <taxon>Eukaryota</taxon>
        <taxon>Viridiplantae</taxon>
        <taxon>Streptophyta</taxon>
        <taxon>Embryophyta</taxon>
        <taxon>Tracheophyta</taxon>
        <taxon>Spermatophyta</taxon>
        <taxon>Magnoliopsida</taxon>
        <taxon>eudicotyledons</taxon>
        <taxon>Gunneridae</taxon>
        <taxon>Pentapetalae</taxon>
        <taxon>asterids</taxon>
        <taxon>lamiids</taxon>
        <taxon>Solanales</taxon>
        <taxon>Convolvulaceae</taxon>
        <taxon>Cuscuteae</taxon>
        <taxon>Cuscuta</taxon>
        <taxon>Cuscuta subgen. Grammica</taxon>
        <taxon>Cuscuta sect. Cleistogrammica</taxon>
    </lineage>
</organism>
<feature type="region of interest" description="Disordered" evidence="3">
    <location>
        <begin position="1"/>
        <end position="104"/>
    </location>
</feature>
<accession>A0A328D1A3</accession>
<feature type="region of interest" description="Disordered" evidence="3">
    <location>
        <begin position="501"/>
        <end position="524"/>
    </location>
</feature>
<feature type="compositionally biased region" description="Polar residues" evidence="3">
    <location>
        <begin position="93"/>
        <end position="104"/>
    </location>
</feature>
<feature type="region of interest" description="Disordered" evidence="3">
    <location>
        <begin position="436"/>
        <end position="461"/>
    </location>
</feature>
<feature type="compositionally biased region" description="Low complexity" evidence="3">
    <location>
        <begin position="157"/>
        <end position="175"/>
    </location>
</feature>
<dbReference type="PROSITE" id="PS50014">
    <property type="entry name" value="BROMODOMAIN_2"/>
    <property type="match status" value="1"/>
</dbReference>
<evidence type="ECO:0000256" key="3">
    <source>
        <dbReference type="SAM" id="MobiDB-lite"/>
    </source>
</evidence>
<feature type="region of interest" description="Disordered" evidence="3">
    <location>
        <begin position="209"/>
        <end position="232"/>
    </location>
</feature>
<dbReference type="PROSITE" id="PS00633">
    <property type="entry name" value="BROMODOMAIN_1"/>
    <property type="match status" value="1"/>
</dbReference>
<dbReference type="InterPro" id="IPR036427">
    <property type="entry name" value="Bromodomain-like_sf"/>
</dbReference>
<feature type="compositionally biased region" description="Polar residues" evidence="3">
    <location>
        <begin position="352"/>
        <end position="378"/>
    </location>
</feature>
<dbReference type="SMART" id="SM00297">
    <property type="entry name" value="BROMO"/>
    <property type="match status" value="1"/>
</dbReference>
<dbReference type="SUPFAM" id="SSF47370">
    <property type="entry name" value="Bromodomain"/>
    <property type="match status" value="1"/>
</dbReference>
<dbReference type="PRINTS" id="PR00503">
    <property type="entry name" value="BROMODOMAIN"/>
</dbReference>
<proteinExistence type="predicted"/>
<name>A0A328D1A3_9ASTE</name>
<dbReference type="EMBL" id="NQVE01000200">
    <property type="protein sequence ID" value="RAL39542.1"/>
    <property type="molecule type" value="Genomic_DNA"/>
</dbReference>
<feature type="domain" description="Bromo" evidence="4">
    <location>
        <begin position="251"/>
        <end position="324"/>
    </location>
</feature>
<feature type="region of interest" description="Disordered" evidence="3">
    <location>
        <begin position="352"/>
        <end position="379"/>
    </location>
</feature>
<dbReference type="AlphaFoldDB" id="A0A328D1A3"/>
<evidence type="ECO:0000313" key="5">
    <source>
        <dbReference type="EMBL" id="RAL39542.1"/>
    </source>
</evidence>
<sequence>MKRKPGSKKGKAKKKPKVTTTDVDVNAQNDDLVVEDGVEEVADAVAESSGGSGSDSGGDGDGDRDKGGEEEKEAPPTSTAAVALVDQAPPKPTTTSAVGFGDSTTVKAVYRRVKVKIKTSKTLLLDGSPETHPPAEKSSQQPEEQEGVSSEKMEADSATNSLSEANNNNSNVSPSEGGGGGGGGGGDLLRKSAGIKIKSKSFSSNFSPCINTETLKGEKTPKKESLSVSKDSSRYNKKELDAALEVIKKVMKMDAAEPFNTPVDPIALGIPDYFEVIDTPMDFGTIRGNLESGVKYLNSEDVYKDVQCIWDNCYKYNNKGDLVLDLMKRVKKNFSKYWIASGLYSDYTHGVESSQTKDVTPPDSNGTEQLKGGSSSNIKTRKLQGLKKHKAGCLCAICVMIRRRQEREESSAKILEEQQVEAASSDYEMVRPEELTAAAESAGGCEYASPNMENSPPELDIDSNANVEEEAKLAANTSENDEDNREEDVKLLGVSSRISIEDDRTKHQKQTVECGNDVPSRNDKEALLTGGETAASEQPKPKEEKLDKHQKAKMLEKLWYLENPRILGLCRTLFANDHNTLSVWSGPHSLAVRRQKDPLASSTRLKKRSAIRNAVSQLIRLQQGK</sequence>
<feature type="compositionally biased region" description="Gly residues" evidence="3">
    <location>
        <begin position="176"/>
        <end position="187"/>
    </location>
</feature>
<dbReference type="PANTHER" id="PTHR47809:SF2">
    <property type="entry name" value="DNA-BINDING BROMODOMAIN-CONTAINING PROTEIN"/>
    <property type="match status" value="1"/>
</dbReference>
<dbReference type="Pfam" id="PF00439">
    <property type="entry name" value="Bromodomain"/>
    <property type="match status" value="1"/>
</dbReference>
<evidence type="ECO:0000259" key="4">
    <source>
        <dbReference type="PROSITE" id="PS50014"/>
    </source>
</evidence>
<feature type="compositionally biased region" description="Basic residues" evidence="3">
    <location>
        <begin position="1"/>
        <end position="17"/>
    </location>
</feature>
<feature type="compositionally biased region" description="Basic and acidic residues" evidence="3">
    <location>
        <begin position="215"/>
        <end position="232"/>
    </location>
</feature>
<dbReference type="Proteomes" id="UP000249390">
    <property type="component" value="Unassembled WGS sequence"/>
</dbReference>